<accession>A0A4P6WJE5</accession>
<dbReference type="Proteomes" id="UP000293850">
    <property type="component" value="Chromosome"/>
</dbReference>
<dbReference type="SUPFAM" id="SSF46894">
    <property type="entry name" value="C-terminal effector domain of the bipartite response regulators"/>
    <property type="match status" value="1"/>
</dbReference>
<name>A0A4P6WJE5_9ENTR</name>
<dbReference type="GO" id="GO:0006355">
    <property type="term" value="P:regulation of DNA-templated transcription"/>
    <property type="evidence" value="ECO:0007669"/>
    <property type="project" value="InterPro"/>
</dbReference>
<reference evidence="1 2" key="1">
    <citation type="submission" date="2019-03" db="EMBL/GenBank/DDBJ databases">
        <title>Complete genome sequence of an arsenate-respiring bacteria, Citrobacter sp. LY-1.</title>
        <authorList>
            <person name="Wang H."/>
            <person name="Liu Y."/>
            <person name="Li Q."/>
            <person name="Huang J."/>
        </authorList>
    </citation>
    <scope>NUCLEOTIDE SEQUENCE [LARGE SCALE GENOMIC DNA]</scope>
    <source>
        <strain evidence="1 2">LY-1</strain>
    </source>
</reference>
<dbReference type="GO" id="GO:0003677">
    <property type="term" value="F:DNA binding"/>
    <property type="evidence" value="ECO:0007669"/>
    <property type="project" value="InterPro"/>
</dbReference>
<keyword evidence="2" id="KW-1185">Reference proteome</keyword>
<dbReference type="EMBL" id="CP037864">
    <property type="protein sequence ID" value="QBM22273.1"/>
    <property type="molecule type" value="Genomic_DNA"/>
</dbReference>
<dbReference type="InterPro" id="IPR016032">
    <property type="entry name" value="Sig_transdc_resp-reg_C-effctor"/>
</dbReference>
<evidence type="ECO:0000313" key="1">
    <source>
        <dbReference type="EMBL" id="QBM22273.1"/>
    </source>
</evidence>
<dbReference type="RefSeq" id="WP_103772033.1">
    <property type="nucleotide sequence ID" value="NZ_CP037864.1"/>
</dbReference>
<proteinExistence type="predicted"/>
<evidence type="ECO:0008006" key="3">
    <source>
        <dbReference type="Google" id="ProtNLM"/>
    </source>
</evidence>
<dbReference type="AlphaFoldDB" id="A0A4P6WJE5"/>
<evidence type="ECO:0000313" key="2">
    <source>
        <dbReference type="Proteomes" id="UP000293850"/>
    </source>
</evidence>
<sequence length="84" mass="9488">MTITRLLWRIAQVFDGLLQSVFLMMTEKEKQIALTVAQHPNISVAAMFLNANNKAIYSRVGASARKLNLQHVTEVRQFIGIEMA</sequence>
<gene>
    <name evidence="1" type="ORF">E1B03_07385</name>
</gene>
<protein>
    <recommendedName>
        <fullName evidence="3">HTH luxR-type domain-containing protein</fullName>
    </recommendedName>
</protein>
<dbReference type="KEGG" id="cars:E1B03_07385"/>
<organism evidence="1 2">
    <name type="scientific">Citrobacter arsenatis</name>
    <dbReference type="NCBI Taxonomy" id="2546350"/>
    <lineage>
        <taxon>Bacteria</taxon>
        <taxon>Pseudomonadati</taxon>
        <taxon>Pseudomonadota</taxon>
        <taxon>Gammaproteobacteria</taxon>
        <taxon>Enterobacterales</taxon>
        <taxon>Enterobacteriaceae</taxon>
        <taxon>Citrobacter</taxon>
    </lineage>
</organism>